<name>A0A939HA30_9CLOT</name>
<sequence>MMEMMFYIVLSVFLMGAFTRLYSGIIVDYKENITFLKHTDYAYRAFEVMKVDFYTHTEAFALNADELQIRKSDYITGNEIILKQRDRRLVYQFGTTIQVLCHDVEDVNMRIFGEVLMIELVFSDVTYERSFKIGK</sequence>
<comment type="caution">
    <text evidence="1">The sequence shown here is derived from an EMBL/GenBank/DDBJ whole genome shotgun (WGS) entry which is preliminary data.</text>
</comment>
<proteinExistence type="predicted"/>
<gene>
    <name evidence="1" type="ORF">J3A84_00625</name>
</gene>
<organism evidence="1 2">
    <name type="scientific">Proteiniclasticum aestuarii</name>
    <dbReference type="NCBI Taxonomy" id="2817862"/>
    <lineage>
        <taxon>Bacteria</taxon>
        <taxon>Bacillati</taxon>
        <taxon>Bacillota</taxon>
        <taxon>Clostridia</taxon>
        <taxon>Eubacteriales</taxon>
        <taxon>Clostridiaceae</taxon>
        <taxon>Proteiniclasticum</taxon>
    </lineage>
</organism>
<dbReference type="RefSeq" id="WP_207598062.1">
    <property type="nucleotide sequence ID" value="NZ_JAFNJU010000001.1"/>
</dbReference>
<evidence type="ECO:0000313" key="2">
    <source>
        <dbReference type="Proteomes" id="UP000664218"/>
    </source>
</evidence>
<reference evidence="1" key="1">
    <citation type="submission" date="2021-03" db="EMBL/GenBank/DDBJ databases">
        <title>Proteiniclasticum marinus sp. nov., isolated from tidal flat sediment.</title>
        <authorList>
            <person name="Namirimu T."/>
            <person name="Yang J.-A."/>
            <person name="Yang S.-H."/>
            <person name="Kim Y.-J."/>
            <person name="Kwon K.K."/>
        </authorList>
    </citation>
    <scope>NUCLEOTIDE SEQUENCE</scope>
    <source>
        <strain evidence="1">SCR006</strain>
    </source>
</reference>
<protein>
    <submittedName>
        <fullName evidence="1">Uncharacterized protein</fullName>
    </submittedName>
</protein>
<dbReference type="EMBL" id="JAFNJU010000001">
    <property type="protein sequence ID" value="MBO1263543.1"/>
    <property type="molecule type" value="Genomic_DNA"/>
</dbReference>
<dbReference type="Proteomes" id="UP000664218">
    <property type="component" value="Unassembled WGS sequence"/>
</dbReference>
<keyword evidence="2" id="KW-1185">Reference proteome</keyword>
<evidence type="ECO:0000313" key="1">
    <source>
        <dbReference type="EMBL" id="MBO1263543.1"/>
    </source>
</evidence>
<dbReference type="AlphaFoldDB" id="A0A939HA30"/>
<accession>A0A939HA30</accession>